<dbReference type="CDD" id="cd07731">
    <property type="entry name" value="ComA-like_MBL-fold"/>
    <property type="match status" value="1"/>
</dbReference>
<reference evidence="4" key="1">
    <citation type="submission" date="2022-11" db="EMBL/GenBank/DDBJ databases">
        <title>WGS of Natronobacillus azotifigens 24KS-1, an anaerobic diazotrophic haloalkaliphile from soda-rich habitats.</title>
        <authorList>
            <person name="Sorokin D.Y."/>
            <person name="Merkel A.Y."/>
        </authorList>
    </citation>
    <scope>NUCLEOTIDE SEQUENCE</scope>
    <source>
        <strain evidence="4">24KS-1</strain>
    </source>
</reference>
<feature type="compositionally biased region" description="Basic and acidic residues" evidence="1">
    <location>
        <begin position="31"/>
        <end position="52"/>
    </location>
</feature>
<dbReference type="Pfam" id="PF00753">
    <property type="entry name" value="Lactamase_B"/>
    <property type="match status" value="1"/>
</dbReference>
<dbReference type="AlphaFoldDB" id="A0A9J6RFA2"/>
<evidence type="ECO:0000256" key="2">
    <source>
        <dbReference type="SAM" id="SignalP"/>
    </source>
</evidence>
<dbReference type="EMBL" id="JAPRAT010000036">
    <property type="protein sequence ID" value="MCZ0704434.1"/>
    <property type="molecule type" value="Genomic_DNA"/>
</dbReference>
<protein>
    <submittedName>
        <fullName evidence="4">MBL fold metallo-hydrolase</fullName>
    </submittedName>
</protein>
<feature type="region of interest" description="Disordered" evidence="1">
    <location>
        <begin position="26"/>
        <end position="63"/>
    </location>
</feature>
<feature type="region of interest" description="Disordered" evidence="1">
    <location>
        <begin position="341"/>
        <end position="379"/>
    </location>
</feature>
<dbReference type="InterPro" id="IPR001279">
    <property type="entry name" value="Metallo-B-lactamas"/>
</dbReference>
<evidence type="ECO:0000313" key="4">
    <source>
        <dbReference type="EMBL" id="MCZ0704434.1"/>
    </source>
</evidence>
<dbReference type="PROSITE" id="PS51257">
    <property type="entry name" value="PROKAR_LIPOPROTEIN"/>
    <property type="match status" value="1"/>
</dbReference>
<dbReference type="RefSeq" id="WP_268781206.1">
    <property type="nucleotide sequence ID" value="NZ_JAPRAT010000036.1"/>
</dbReference>
<organism evidence="4 5">
    <name type="scientific">Natronobacillus azotifigens</name>
    <dbReference type="NCBI Taxonomy" id="472978"/>
    <lineage>
        <taxon>Bacteria</taxon>
        <taxon>Bacillati</taxon>
        <taxon>Bacillota</taxon>
        <taxon>Bacilli</taxon>
        <taxon>Bacillales</taxon>
        <taxon>Bacillaceae</taxon>
        <taxon>Natronobacillus</taxon>
    </lineage>
</organism>
<dbReference type="SUPFAM" id="SSF81585">
    <property type="entry name" value="PsbU/PolX domain-like"/>
    <property type="match status" value="1"/>
</dbReference>
<comment type="caution">
    <text evidence="4">The sequence shown here is derived from an EMBL/GenBank/DDBJ whole genome shotgun (WGS) entry which is preliminary data.</text>
</comment>
<dbReference type="Gene3D" id="3.60.15.10">
    <property type="entry name" value="Ribonuclease Z/Hydroxyacylglutathione hydrolase-like"/>
    <property type="match status" value="1"/>
</dbReference>
<dbReference type="InterPro" id="IPR036866">
    <property type="entry name" value="RibonucZ/Hydroxyglut_hydro"/>
</dbReference>
<dbReference type="SMART" id="SM00849">
    <property type="entry name" value="Lactamase_B"/>
    <property type="match status" value="1"/>
</dbReference>
<dbReference type="Gene3D" id="1.10.150.320">
    <property type="entry name" value="Photosystem II 12 kDa extrinsic protein"/>
    <property type="match status" value="1"/>
</dbReference>
<dbReference type="InterPro" id="IPR052159">
    <property type="entry name" value="Competence_DNA_uptake"/>
</dbReference>
<evidence type="ECO:0000256" key="1">
    <source>
        <dbReference type="SAM" id="MobiDB-lite"/>
    </source>
</evidence>
<feature type="chain" id="PRO_5039952918" evidence="2">
    <location>
        <begin position="21"/>
        <end position="443"/>
    </location>
</feature>
<dbReference type="PANTHER" id="PTHR30619">
    <property type="entry name" value="DNA INTERNALIZATION/COMPETENCE PROTEIN COMEC/REC2"/>
    <property type="match status" value="1"/>
</dbReference>
<feature type="signal peptide" evidence="2">
    <location>
        <begin position="1"/>
        <end position="20"/>
    </location>
</feature>
<name>A0A9J6RFA2_9BACI</name>
<feature type="compositionally biased region" description="Polar residues" evidence="1">
    <location>
        <begin position="350"/>
        <end position="360"/>
    </location>
</feature>
<evidence type="ECO:0000313" key="5">
    <source>
        <dbReference type="Proteomes" id="UP001084197"/>
    </source>
</evidence>
<dbReference type="Pfam" id="PF12836">
    <property type="entry name" value="HHH_3"/>
    <property type="match status" value="1"/>
</dbReference>
<accession>A0A9J6RFA2</accession>
<dbReference type="InterPro" id="IPR035681">
    <property type="entry name" value="ComA-like_MBL"/>
</dbReference>
<gene>
    <name evidence="4" type="ORF">OWO01_14585</name>
</gene>
<dbReference type="PANTHER" id="PTHR30619:SF7">
    <property type="entry name" value="BETA-LACTAMASE DOMAIN PROTEIN"/>
    <property type="match status" value="1"/>
</dbReference>
<dbReference type="SUPFAM" id="SSF56281">
    <property type="entry name" value="Metallo-hydrolase/oxidoreductase"/>
    <property type="match status" value="1"/>
</dbReference>
<keyword evidence="5" id="KW-1185">Reference proteome</keyword>
<keyword evidence="2" id="KW-0732">Signal</keyword>
<sequence length="443" mass="48368">MHQKRVLTILNLFIVAFLFGCGTTEPNTDFMDNKETKEIEQRTEEQEIHEEIQPTDETDDHDRGKFEERVGATTEKQNSESGSDSASSSIDGLLHAHFIDVGQADATLITLSHDDKNYAMLIDAGNWNQSDVTTYLQSQSIENIDILVGTHEHADHIGQMDDVINHFQVEEVWMSGGIATSNTFERVMTAIEQSDVSYDEPRTGDVYDLGPVTIEILHPSTLQNDPNNNSISMKLTYGNVSFILTGDAYQSDEQSMINQGFQLDADVLKLGHHGSNTSTSTAFLTAVSPKIAIYSAGAENSYGHPHGEVIDRVNSHGINLYGTDVHGTIIVETDGNGINVSTNKDGKVNPGTTSTSNDFVSNREKENNNNSASKASEAPEDCIDINTASIDDLQEIIHIGPARAEDIIQLRPFDSVDALTRVNGIAAGRLQDIKNQELACTGG</sequence>
<feature type="domain" description="Metallo-beta-lactamase" evidence="3">
    <location>
        <begin position="103"/>
        <end position="297"/>
    </location>
</feature>
<evidence type="ECO:0000259" key="3">
    <source>
        <dbReference type="SMART" id="SM00849"/>
    </source>
</evidence>
<proteinExistence type="predicted"/>
<dbReference type="Proteomes" id="UP001084197">
    <property type="component" value="Unassembled WGS sequence"/>
</dbReference>